<feature type="compositionally biased region" description="Basic and acidic residues" evidence="2">
    <location>
        <begin position="156"/>
        <end position="168"/>
    </location>
</feature>
<dbReference type="SUPFAM" id="SSF54637">
    <property type="entry name" value="Thioesterase/thiol ester dehydrase-isomerase"/>
    <property type="match status" value="2"/>
</dbReference>
<dbReference type="GO" id="GO:0005835">
    <property type="term" value="C:fatty acid synthase complex"/>
    <property type="evidence" value="ECO:0007669"/>
    <property type="project" value="InterPro"/>
</dbReference>
<name>A0A4R4YHT4_9PSEU</name>
<gene>
    <name evidence="4" type="ORF">E1288_25970</name>
</gene>
<evidence type="ECO:0000256" key="1">
    <source>
        <dbReference type="ARBA" id="ARBA00005254"/>
    </source>
</evidence>
<dbReference type="PANTHER" id="PTHR43841">
    <property type="entry name" value="3-HYDROXYACYL-THIOESTER DEHYDRATASE HTDX-RELATED"/>
    <property type="match status" value="1"/>
</dbReference>
<proteinExistence type="inferred from homology"/>
<feature type="domain" description="MaoC-like" evidence="3">
    <location>
        <begin position="210"/>
        <end position="287"/>
    </location>
</feature>
<dbReference type="EMBL" id="SMKW01000038">
    <property type="protein sequence ID" value="TDD43584.1"/>
    <property type="molecule type" value="Genomic_DNA"/>
</dbReference>
<reference evidence="4 5" key="1">
    <citation type="submission" date="2019-03" db="EMBL/GenBank/DDBJ databases">
        <title>Draft genome sequences of novel Actinobacteria.</title>
        <authorList>
            <person name="Sahin N."/>
            <person name="Ay H."/>
            <person name="Saygin H."/>
        </authorList>
    </citation>
    <scope>NUCLEOTIDE SEQUENCE [LARGE SCALE GENOMIC DNA]</scope>
    <source>
        <strain evidence="4 5">7K502</strain>
    </source>
</reference>
<dbReference type="InterPro" id="IPR003965">
    <property type="entry name" value="Fatty_acid_synthase"/>
</dbReference>
<dbReference type="Proteomes" id="UP000294947">
    <property type="component" value="Unassembled WGS sequence"/>
</dbReference>
<feature type="region of interest" description="Disordered" evidence="2">
    <location>
        <begin position="148"/>
        <end position="210"/>
    </location>
</feature>
<evidence type="ECO:0000259" key="3">
    <source>
        <dbReference type="Pfam" id="PF01575"/>
    </source>
</evidence>
<dbReference type="GO" id="GO:0004312">
    <property type="term" value="F:fatty acid synthase activity"/>
    <property type="evidence" value="ECO:0007669"/>
    <property type="project" value="InterPro"/>
</dbReference>
<dbReference type="AlphaFoldDB" id="A0A4R4YHT4"/>
<dbReference type="PRINTS" id="PR01483">
    <property type="entry name" value="FASYNTHASE"/>
</dbReference>
<dbReference type="InterPro" id="IPR029069">
    <property type="entry name" value="HotDog_dom_sf"/>
</dbReference>
<organism evidence="4 5">
    <name type="scientific">Saccharopolyspora elongata</name>
    <dbReference type="NCBI Taxonomy" id="2530387"/>
    <lineage>
        <taxon>Bacteria</taxon>
        <taxon>Bacillati</taxon>
        <taxon>Actinomycetota</taxon>
        <taxon>Actinomycetes</taxon>
        <taxon>Pseudonocardiales</taxon>
        <taxon>Pseudonocardiaceae</taxon>
        <taxon>Saccharopolyspora</taxon>
    </lineage>
</organism>
<dbReference type="RefSeq" id="WP_132489438.1">
    <property type="nucleotide sequence ID" value="NZ_SMKW01000038.1"/>
</dbReference>
<comment type="similarity">
    <text evidence="1">Belongs to the enoyl-CoA hydratase/isomerase family.</text>
</comment>
<evidence type="ECO:0000256" key="2">
    <source>
        <dbReference type="SAM" id="MobiDB-lite"/>
    </source>
</evidence>
<dbReference type="PANTHER" id="PTHR43841:SF1">
    <property type="entry name" value="3-HYDROXYACYL-THIOESTER DEHYDRATASE X"/>
    <property type="match status" value="1"/>
</dbReference>
<dbReference type="OrthoDB" id="9774179at2"/>
<dbReference type="InterPro" id="IPR002539">
    <property type="entry name" value="MaoC-like_dom"/>
</dbReference>
<evidence type="ECO:0000313" key="4">
    <source>
        <dbReference type="EMBL" id="TDD43584.1"/>
    </source>
</evidence>
<keyword evidence="5" id="KW-1185">Reference proteome</keyword>
<dbReference type="Pfam" id="PF01575">
    <property type="entry name" value="MaoC_dehydratas"/>
    <property type="match status" value="1"/>
</dbReference>
<protein>
    <recommendedName>
        <fullName evidence="3">MaoC-like domain-containing protein</fullName>
    </recommendedName>
</protein>
<sequence length="308" mass="33661">MPELSTAPKLSALYLKAVATGPARRGDGLPDTEYLRRDIEIDRDQLAEYNRVCGFGLRDELPITYPHVLSFPLSVRLMTDPGFPFPLVGLVHVANTIRQECPLLVTDVLTQRVRVADLRPHPKGRQFDVITETSAGGAVVWRETSTYLRRGGAPEQAERGEAQARDAAGEPARQPGEATPERDEASGQPAAAAELGATGEPTATWRVPGDTGRRYAAVSGDRNPIHLHPLTAKAFGFPRAIAHGMWSKARCLAAFAERLPDAYSVDVEFRKPLLLPSTADFTMSRQDTGWNFALHARSGKPHLLGEVR</sequence>
<dbReference type="Gene3D" id="3.10.129.10">
    <property type="entry name" value="Hotdog Thioesterase"/>
    <property type="match status" value="1"/>
</dbReference>
<evidence type="ECO:0000313" key="5">
    <source>
        <dbReference type="Proteomes" id="UP000294947"/>
    </source>
</evidence>
<dbReference type="GO" id="GO:0006633">
    <property type="term" value="P:fatty acid biosynthetic process"/>
    <property type="evidence" value="ECO:0007669"/>
    <property type="project" value="InterPro"/>
</dbReference>
<comment type="caution">
    <text evidence="4">The sequence shown here is derived from an EMBL/GenBank/DDBJ whole genome shotgun (WGS) entry which is preliminary data.</text>
</comment>
<accession>A0A4R4YHT4</accession>